<evidence type="ECO:0000256" key="11">
    <source>
        <dbReference type="ARBA" id="ARBA00037847"/>
    </source>
</evidence>
<keyword evidence="6 12" id="KW-0406">Ion transport</keyword>
<keyword evidence="8 12" id="KW-0066">ATP synthesis</keyword>
<keyword evidence="14" id="KW-0378">Hydrolase</keyword>
<comment type="similarity">
    <text evidence="12 13">Belongs to the ATPase B chain family.</text>
</comment>
<keyword evidence="12" id="KW-1003">Cell membrane</keyword>
<dbReference type="EMBL" id="CP020867">
    <property type="protein sequence ID" value="ARJ56130.1"/>
    <property type="molecule type" value="Genomic_DNA"/>
</dbReference>
<name>A0A1W6BVM9_9BACT</name>
<protein>
    <recommendedName>
        <fullName evidence="12">ATP synthase subunit b</fullName>
    </recommendedName>
    <alternativeName>
        <fullName evidence="12">ATP synthase F(0) sector subunit b</fullName>
    </alternativeName>
    <alternativeName>
        <fullName evidence="12">ATPase subunit I</fullName>
    </alternativeName>
    <alternativeName>
        <fullName evidence="12">F-type ATPase subunit b</fullName>
        <shortName evidence="12">F-ATPase subunit b</shortName>
    </alternativeName>
</protein>
<accession>A0A1W6BVM9</accession>
<evidence type="ECO:0000256" key="12">
    <source>
        <dbReference type="HAMAP-Rule" id="MF_01398"/>
    </source>
</evidence>
<dbReference type="GO" id="GO:0005886">
    <property type="term" value="C:plasma membrane"/>
    <property type="evidence" value="ECO:0007669"/>
    <property type="project" value="UniProtKB-SubCell"/>
</dbReference>
<evidence type="ECO:0000256" key="4">
    <source>
        <dbReference type="ARBA" id="ARBA00022781"/>
    </source>
</evidence>
<evidence type="ECO:0000256" key="6">
    <source>
        <dbReference type="ARBA" id="ARBA00023065"/>
    </source>
</evidence>
<evidence type="ECO:0000313" key="14">
    <source>
        <dbReference type="EMBL" id="ARJ56130.1"/>
    </source>
</evidence>
<gene>
    <name evidence="12 14" type="primary">atpF</name>
    <name evidence="14" type="ORF">CCUN_0488</name>
</gene>
<dbReference type="Proteomes" id="UP000192902">
    <property type="component" value="Chromosome"/>
</dbReference>
<comment type="subunit">
    <text evidence="12">F-type ATPases have 2 components, F(1) - the catalytic core - and F(0) - the membrane proton channel. F(1) has five subunits: alpha(3), beta(3), gamma(1), delta(1), epsilon(1). F(0) has three main subunits: a(1), b(2) and c(10-14). The alpha and beta chains form an alternating ring which encloses part of the gamma chain. F(1) is attached to F(0) by a central stalk formed by the gamma and epsilon chains, while a peripheral stalk is formed by the delta and b chains.</text>
</comment>
<dbReference type="Pfam" id="PF00430">
    <property type="entry name" value="ATP-synt_B"/>
    <property type="match status" value="1"/>
</dbReference>
<dbReference type="GO" id="GO:0045259">
    <property type="term" value="C:proton-transporting ATP synthase complex"/>
    <property type="evidence" value="ECO:0007669"/>
    <property type="project" value="UniProtKB-KW"/>
</dbReference>
<dbReference type="STRING" id="1121267.CCUN_0488"/>
<evidence type="ECO:0000256" key="5">
    <source>
        <dbReference type="ARBA" id="ARBA00022989"/>
    </source>
</evidence>
<evidence type="ECO:0000256" key="1">
    <source>
        <dbReference type="ARBA" id="ARBA00022448"/>
    </source>
</evidence>
<evidence type="ECO:0000256" key="10">
    <source>
        <dbReference type="ARBA" id="ARBA00025614"/>
    </source>
</evidence>
<evidence type="ECO:0000313" key="15">
    <source>
        <dbReference type="Proteomes" id="UP000192902"/>
    </source>
</evidence>
<dbReference type="GO" id="GO:0046933">
    <property type="term" value="F:proton-transporting ATP synthase activity, rotational mechanism"/>
    <property type="evidence" value="ECO:0007669"/>
    <property type="project" value="UniProtKB-UniRule"/>
</dbReference>
<keyword evidence="4 12" id="KW-0375">Hydrogen ion transport</keyword>
<keyword evidence="5 12" id="KW-1133">Transmembrane helix</keyword>
<dbReference type="InterPro" id="IPR002146">
    <property type="entry name" value="ATP_synth_b/b'su_bac/chlpt"/>
</dbReference>
<proteinExistence type="inferred from homology"/>
<dbReference type="GO" id="GO:0016787">
    <property type="term" value="F:hydrolase activity"/>
    <property type="evidence" value="ECO:0007669"/>
    <property type="project" value="UniProtKB-KW"/>
</dbReference>
<reference evidence="14 15" key="1">
    <citation type="submission" date="2017-04" db="EMBL/GenBank/DDBJ databases">
        <title>Complete genome sequence of the Campylobacter cuniculorum type strain LMG24588.</title>
        <authorList>
            <person name="Miller W.G."/>
            <person name="Yee E."/>
            <person name="Revez J."/>
            <person name="Bono J.L."/>
            <person name="Rossi M."/>
        </authorList>
    </citation>
    <scope>NUCLEOTIDE SEQUENCE [LARGE SCALE GENOMIC DNA]</scope>
    <source>
        <strain evidence="14 15">LMG 24588</strain>
    </source>
</reference>
<dbReference type="RefSeq" id="WP_027305973.1">
    <property type="nucleotide sequence ID" value="NZ_CP020867.1"/>
</dbReference>
<dbReference type="OrthoDB" id="5373033at2"/>
<keyword evidence="1 12" id="KW-0813">Transport</keyword>
<dbReference type="eggNOG" id="COG0711">
    <property type="taxonomic scope" value="Bacteria"/>
</dbReference>
<sequence length="169" mass="19452">MKKSIYLTILTPLFALASSGGEDYDIIPRTINFVIFIAILLYFIATPLKNFYKNRILKISSKLDEIQKKLLESKNKKFNAVKKLEEVKTGASSALITAKKEAEILSAKIKTQAKEELELLDKHFEEHKNYELRKMEKEVVSELIIEIFNDSTIELKQNEIVDIMVKKVS</sequence>
<evidence type="ECO:0000256" key="9">
    <source>
        <dbReference type="ARBA" id="ARBA00025198"/>
    </source>
</evidence>
<evidence type="ECO:0000256" key="13">
    <source>
        <dbReference type="RuleBase" id="RU003848"/>
    </source>
</evidence>
<dbReference type="HAMAP" id="MF_01398">
    <property type="entry name" value="ATP_synth_b_bprime"/>
    <property type="match status" value="1"/>
</dbReference>
<comment type="subcellular location">
    <subcellularLocation>
        <location evidence="12">Cell membrane</location>
        <topology evidence="12">Single-pass membrane protein</topology>
    </subcellularLocation>
    <subcellularLocation>
        <location evidence="11">Endomembrane system</location>
        <topology evidence="11">Single-pass membrane protein</topology>
    </subcellularLocation>
</comment>
<dbReference type="NCBIfam" id="NF006292">
    <property type="entry name" value="PRK08475.1"/>
    <property type="match status" value="1"/>
</dbReference>
<evidence type="ECO:0000256" key="8">
    <source>
        <dbReference type="ARBA" id="ARBA00023310"/>
    </source>
</evidence>
<keyword evidence="3 12" id="KW-0812">Transmembrane</keyword>
<dbReference type="CDD" id="cd06503">
    <property type="entry name" value="ATP-synt_Fo_b"/>
    <property type="match status" value="1"/>
</dbReference>
<comment type="function">
    <text evidence="10">Component of the F(0) channel, it forms part of the peripheral stalk, linking F(1) to F(0). The b'-subunit is a diverged and duplicated form of b found in plants and photosynthetic bacteria.</text>
</comment>
<dbReference type="KEGG" id="ccun:CCUN_0488"/>
<dbReference type="GO" id="GO:0012505">
    <property type="term" value="C:endomembrane system"/>
    <property type="evidence" value="ECO:0007669"/>
    <property type="project" value="UniProtKB-SubCell"/>
</dbReference>
<organism evidence="14 15">
    <name type="scientific">Campylobacter cuniculorum DSM 23162 = LMG 24588</name>
    <dbReference type="NCBI Taxonomy" id="1121267"/>
    <lineage>
        <taxon>Bacteria</taxon>
        <taxon>Pseudomonadati</taxon>
        <taxon>Campylobacterota</taxon>
        <taxon>Epsilonproteobacteria</taxon>
        <taxon>Campylobacterales</taxon>
        <taxon>Campylobacteraceae</taxon>
        <taxon>Campylobacter</taxon>
    </lineage>
</organism>
<feature type="transmembrane region" description="Helical" evidence="12">
    <location>
        <begin position="31"/>
        <end position="52"/>
    </location>
</feature>
<evidence type="ECO:0000256" key="2">
    <source>
        <dbReference type="ARBA" id="ARBA00022547"/>
    </source>
</evidence>
<keyword evidence="2 12" id="KW-0138">CF(0)</keyword>
<keyword evidence="7 12" id="KW-0472">Membrane</keyword>
<comment type="function">
    <text evidence="9 12">F(1)F(0) ATP synthase produces ATP from ADP in the presence of a proton or sodium gradient. F-type ATPases consist of two structural domains, F(1) containing the extramembraneous catalytic core and F(0) containing the membrane proton channel, linked together by a central stalk and a peripheral stalk. During catalysis, ATP synthesis in the catalytic domain of F(1) is coupled via a rotary mechanism of the central stalk subunits to proton translocation.</text>
</comment>
<evidence type="ECO:0000256" key="3">
    <source>
        <dbReference type="ARBA" id="ARBA00022692"/>
    </source>
</evidence>
<evidence type="ECO:0000256" key="7">
    <source>
        <dbReference type="ARBA" id="ARBA00023136"/>
    </source>
</evidence>
<dbReference type="AlphaFoldDB" id="A0A1W6BVM9"/>